<evidence type="ECO:0000256" key="1">
    <source>
        <dbReference type="ARBA" id="ARBA00006787"/>
    </source>
</evidence>
<dbReference type="GO" id="GO:0010436">
    <property type="term" value="F:carotenoid dioxygenase activity"/>
    <property type="evidence" value="ECO:0007669"/>
    <property type="project" value="TreeGrafter"/>
</dbReference>
<dbReference type="EMBL" id="AM988861">
    <property type="protein sequence ID" value="CAQ43086.1"/>
    <property type="molecule type" value="Genomic_DNA"/>
</dbReference>
<gene>
    <name evidence="6" type="ORF">CMC5_053360</name>
</gene>
<evidence type="ECO:0000256" key="4">
    <source>
        <dbReference type="ARBA" id="ARBA00023004"/>
    </source>
</evidence>
<feature type="binding site" evidence="5">
    <location>
        <position position="481"/>
    </location>
    <ligand>
        <name>Fe cation</name>
        <dbReference type="ChEBI" id="CHEBI:24875"/>
        <note>catalytic</note>
    </ligand>
</feature>
<evidence type="ECO:0000256" key="5">
    <source>
        <dbReference type="PIRSR" id="PIRSR604294-1"/>
    </source>
</evidence>
<organism evidence="7">
    <name type="scientific">Chondromyces crocatus</name>
    <dbReference type="NCBI Taxonomy" id="52"/>
    <lineage>
        <taxon>Bacteria</taxon>
        <taxon>Pseudomonadati</taxon>
        <taxon>Myxococcota</taxon>
        <taxon>Polyangia</taxon>
        <taxon>Polyangiales</taxon>
        <taxon>Polyangiaceae</taxon>
        <taxon>Chondromyces</taxon>
    </lineage>
</organism>
<keyword evidence="4 5" id="KW-0408">Iron</keyword>
<dbReference type="RefSeq" id="WP_050432990.1">
    <property type="nucleotide sequence ID" value="NZ_CP012159.1"/>
</dbReference>
<dbReference type="Pfam" id="PF03055">
    <property type="entry name" value="RPE65"/>
    <property type="match status" value="1"/>
</dbReference>
<reference evidence="7" key="1">
    <citation type="journal article" date="2009" name="Chem. Biol.">
        <title>Novel chemistry in the biosynthesis of the antibiotic chondrochlorens.</title>
        <authorList>
            <person name="Rachid S."/>
            <person name="Scharfe M."/>
            <person name="Bloecker H."/>
            <person name="Weissman K.J."/>
            <person name="Mueller R."/>
        </authorList>
    </citation>
    <scope>NUCLEOTIDE SEQUENCE</scope>
    <source>
        <strain evidence="7">Cmc5</strain>
    </source>
</reference>
<dbReference type="KEGG" id="ccro:CMC5_053360"/>
<dbReference type="EMBL" id="CP012159">
    <property type="protein sequence ID" value="AKT41175.1"/>
    <property type="molecule type" value="Genomic_DNA"/>
</dbReference>
<accession>B9ZUK7</accession>
<dbReference type="Proteomes" id="UP000067626">
    <property type="component" value="Chromosome"/>
</dbReference>
<evidence type="ECO:0000313" key="6">
    <source>
        <dbReference type="EMBL" id="AKT41175.1"/>
    </source>
</evidence>
<keyword evidence="2 5" id="KW-0479">Metal-binding</keyword>
<keyword evidence="3" id="KW-0560">Oxidoreductase</keyword>
<feature type="binding site" evidence="5">
    <location>
        <position position="235"/>
    </location>
    <ligand>
        <name>Fe cation</name>
        <dbReference type="ChEBI" id="CHEBI:24875"/>
        <note>catalytic</note>
    </ligand>
</feature>
<comment type="cofactor">
    <cofactor evidence="5">
        <name>Fe(2+)</name>
        <dbReference type="ChEBI" id="CHEBI:29033"/>
    </cofactor>
    <text evidence="5">Binds 1 Fe(2+) ion per subunit.</text>
</comment>
<dbReference type="PANTHER" id="PTHR10543">
    <property type="entry name" value="BETA-CAROTENE DIOXYGENASE"/>
    <property type="match status" value="1"/>
</dbReference>
<reference evidence="6 8" key="2">
    <citation type="submission" date="2015-07" db="EMBL/GenBank/DDBJ databases">
        <title>Genome analysis of myxobacterium Chondromyces crocatus Cm c5 reveals a high potential for natural compound synthesis and the genetic basis for the loss of fruiting body formation.</title>
        <authorList>
            <person name="Zaburannyi N."/>
            <person name="Bunk B."/>
            <person name="Maier J."/>
            <person name="Overmann J."/>
            <person name="Mueller R."/>
        </authorList>
    </citation>
    <scope>NUCLEOTIDE SEQUENCE [LARGE SCALE GENOMIC DNA]</scope>
    <source>
        <strain evidence="6 8">Cm c5</strain>
    </source>
</reference>
<keyword evidence="8" id="KW-1185">Reference proteome</keyword>
<protein>
    <submittedName>
        <fullName evidence="6">Apocarotenoid-15,15'-oxygenase</fullName>
    </submittedName>
</protein>
<feature type="binding site" evidence="5">
    <location>
        <position position="187"/>
    </location>
    <ligand>
        <name>Fe cation</name>
        <dbReference type="ChEBI" id="CHEBI:24875"/>
        <note>catalytic</note>
    </ligand>
</feature>
<dbReference type="GO" id="GO:0046872">
    <property type="term" value="F:metal ion binding"/>
    <property type="evidence" value="ECO:0007669"/>
    <property type="project" value="UniProtKB-KW"/>
</dbReference>
<dbReference type="PATRIC" id="fig|52.7.peg.5912"/>
<dbReference type="InterPro" id="IPR004294">
    <property type="entry name" value="Carotenoid_Oase"/>
</dbReference>
<name>B9ZUK7_CHOCO</name>
<evidence type="ECO:0000256" key="2">
    <source>
        <dbReference type="ARBA" id="ARBA00022723"/>
    </source>
</evidence>
<feature type="binding site" evidence="5">
    <location>
        <position position="298"/>
    </location>
    <ligand>
        <name>Fe cation</name>
        <dbReference type="ChEBI" id="CHEBI:24875"/>
        <note>catalytic</note>
    </ligand>
</feature>
<sequence>MRVEIVKQYTSRLPAEDPHPYRTGAWRPNTVEVDAYDLDVVAGEIPADLEGVYLRNTENPLFDALTGRYHPFDGDGMLHAIRFEGGKADYRNRFVKTEGLLAELEAGETLWAGILEAPALSKRDGWGARTRMKDASSTDVLVHHGVALSTFYQCGEAYQLDLETLAPRGTANLHHPSFPKGATISAHPKVDEATGELLFFNYAAEAPYCHVGIADAGGTLARVIPVPLPGPRLPHDMAFTERFAIIGDFPLFWDPAKLAQGSYRARYFPDLGTRFALVPRDGQGAIRWFMASPTYVLHFSNAYEEGDAVILEGYHQGAPIPERTPDDTPISTFMKSLDMHAMKTRRHRWRFDLTTGETKEAPVDDECSEFPTIHQGYGGKKHRYVYAAVGEPGFFLFSGLLRTDVETGAKAIHRFPKGVFASEAPFCPRKGATEEDDGYVVTFTTDVVNDVSECQIFDARGIERGPIARVRLPMRISSGTHATWAPLSRR</sequence>
<evidence type="ECO:0000313" key="8">
    <source>
        <dbReference type="Proteomes" id="UP000067626"/>
    </source>
</evidence>
<dbReference type="AlphaFoldDB" id="B9ZUK7"/>
<dbReference type="GO" id="GO:0016121">
    <property type="term" value="P:carotene catabolic process"/>
    <property type="evidence" value="ECO:0007669"/>
    <property type="project" value="TreeGrafter"/>
</dbReference>
<dbReference type="OrthoDB" id="6636843at2"/>
<evidence type="ECO:0000313" key="7">
    <source>
        <dbReference type="EMBL" id="CAQ43086.1"/>
    </source>
</evidence>
<comment type="similarity">
    <text evidence="1">Belongs to the carotenoid oxygenase family.</text>
</comment>
<dbReference type="STRING" id="52.CMC5_053360"/>
<evidence type="ECO:0000256" key="3">
    <source>
        <dbReference type="ARBA" id="ARBA00023002"/>
    </source>
</evidence>
<dbReference type="PANTHER" id="PTHR10543:SF89">
    <property type="entry name" value="CAROTENOID 9,10(9',10')-CLEAVAGE DIOXYGENASE 1"/>
    <property type="match status" value="1"/>
</dbReference>
<proteinExistence type="inferred from homology"/>